<dbReference type="HOGENOM" id="CLU_2233260_0_0_5"/>
<protein>
    <submittedName>
        <fullName evidence="1">Uncharacterized protein</fullName>
    </submittedName>
</protein>
<sequence length="105" mass="11808">MCIAWDCESAPNGMGHLMEENNVSLEKNDKTDNFLLNKLAEARRNVIFLRDRLKAMGALTPVAIASLDQADEAYRASIEMARNIKFLQANTVAKLEALMSKRHDK</sequence>
<dbReference type="AlphaFoldDB" id="V6F698"/>
<evidence type="ECO:0000313" key="1">
    <source>
        <dbReference type="EMBL" id="CDL00974.1"/>
    </source>
</evidence>
<name>V6F698_MAGGM</name>
<dbReference type="Proteomes" id="UP000018922">
    <property type="component" value="Chromosome I"/>
</dbReference>
<proteinExistence type="predicted"/>
<gene>
    <name evidence="1" type="ordered locus">MGMSRv2__3759</name>
</gene>
<organism evidence="1 2">
    <name type="scientific">Magnetospirillum gryphiswaldense (strain DSM 6361 / JCM 21280 / NBRC 15271 / MSR-1)</name>
    <dbReference type="NCBI Taxonomy" id="431944"/>
    <lineage>
        <taxon>Bacteria</taxon>
        <taxon>Pseudomonadati</taxon>
        <taxon>Pseudomonadota</taxon>
        <taxon>Alphaproteobacteria</taxon>
        <taxon>Rhodospirillales</taxon>
        <taxon>Rhodospirillaceae</taxon>
        <taxon>Magnetospirillum</taxon>
    </lineage>
</organism>
<keyword evidence="2" id="KW-1185">Reference proteome</keyword>
<evidence type="ECO:0000313" key="2">
    <source>
        <dbReference type="Proteomes" id="UP000018922"/>
    </source>
</evidence>
<accession>V6F698</accession>
<reference evidence="1 2" key="1">
    <citation type="journal article" date="2014" name="Genome Announc.">
        <title>Complete genome sequence of Magnetospirillum gryphiswaldense MSR-1.</title>
        <authorList>
            <person name="Wang X."/>
            <person name="Wang Q."/>
            <person name="Zhang W."/>
            <person name="Wang Y."/>
            <person name="Li L."/>
            <person name="Wen T."/>
            <person name="Zhang T."/>
            <person name="Zhang Y."/>
            <person name="Xu J."/>
            <person name="Hu J."/>
            <person name="Li S."/>
            <person name="Liu L."/>
            <person name="Liu J."/>
            <person name="Jiang W."/>
            <person name="Tian J."/>
            <person name="Li Y."/>
            <person name="Schuler D."/>
            <person name="Wang L."/>
            <person name="Li J."/>
        </authorList>
    </citation>
    <scope>NUCLEOTIDE SEQUENCE [LARGE SCALE GENOMIC DNA]</scope>
    <source>
        <strain evidence="2">DSM 6361 / JCM 21280 / NBRC 15271 / MSR-1</strain>
    </source>
</reference>
<dbReference type="EMBL" id="HG794546">
    <property type="protein sequence ID" value="CDL00974.1"/>
    <property type="molecule type" value="Genomic_DNA"/>
</dbReference>
<dbReference type="KEGG" id="mgy:MGMSRv2__3759"/>